<dbReference type="InterPro" id="IPR016908">
    <property type="entry name" value="UCP029037"/>
</dbReference>
<reference evidence="1 2" key="1">
    <citation type="submission" date="2019-02" db="EMBL/GenBank/DDBJ databases">
        <title>Dyella amyloliquefaciens sp. nov., isolated from forest soil.</title>
        <authorList>
            <person name="Gao Z.-H."/>
            <person name="Qiu L.-H."/>
        </authorList>
    </citation>
    <scope>NUCLEOTIDE SEQUENCE [LARGE SCALE GENOMIC DNA]</scope>
    <source>
        <strain evidence="1 2">KACC 12747</strain>
    </source>
</reference>
<proteinExistence type="predicted"/>
<dbReference type="RefSeq" id="WP_131151354.1">
    <property type="nucleotide sequence ID" value="NZ_SJTG01000001.1"/>
</dbReference>
<name>A0A4R0YYK3_9GAMM</name>
<evidence type="ECO:0008006" key="3">
    <source>
        <dbReference type="Google" id="ProtNLM"/>
    </source>
</evidence>
<comment type="caution">
    <text evidence="1">The sequence shown here is derived from an EMBL/GenBank/DDBJ whole genome shotgun (WGS) entry which is preliminary data.</text>
</comment>
<protein>
    <recommendedName>
        <fullName evidence="3">Nucleic acid-binding protein</fullName>
    </recommendedName>
</protein>
<accession>A0A4R0YYK3</accession>
<dbReference type="Proteomes" id="UP000291822">
    <property type="component" value="Unassembled WGS sequence"/>
</dbReference>
<dbReference type="Pfam" id="PF10071">
    <property type="entry name" value="DUF2310"/>
    <property type="match status" value="1"/>
</dbReference>
<sequence>MYVNQITFTRTRPCKPDDEAVTDTIQWLLGVWRNNGQVCGREWPMLGHADVVTATVLTPEAQSLDAGFHSQYAREALARCEAEGWLVACDVLGKDVDAMATCSCKTPSAWLLFTTYESIGTPVRCMDCFKPSALYRFEAMASGDFYELMSWQTEYQCFDTLQMTCTVLEKEATRELSKLGSSLTKKGLAHCKTLAASSQKPFYYYLYRGHGRSHQAEMKRRCPGCGDAWALETPIHSIFDFKCDRCCLVSNIAFDVK</sequence>
<dbReference type="EMBL" id="SJTG01000001">
    <property type="protein sequence ID" value="TCI11866.1"/>
    <property type="molecule type" value="Genomic_DNA"/>
</dbReference>
<organism evidence="1 2">
    <name type="scientific">Dyella soli</name>
    <dbReference type="NCBI Taxonomy" id="522319"/>
    <lineage>
        <taxon>Bacteria</taxon>
        <taxon>Pseudomonadati</taxon>
        <taxon>Pseudomonadota</taxon>
        <taxon>Gammaproteobacteria</taxon>
        <taxon>Lysobacterales</taxon>
        <taxon>Rhodanobacteraceae</taxon>
        <taxon>Dyella</taxon>
    </lineage>
</organism>
<evidence type="ECO:0000313" key="2">
    <source>
        <dbReference type="Proteomes" id="UP000291822"/>
    </source>
</evidence>
<gene>
    <name evidence="1" type="ORF">EZM97_00385</name>
</gene>
<keyword evidence="2" id="KW-1185">Reference proteome</keyword>
<evidence type="ECO:0000313" key="1">
    <source>
        <dbReference type="EMBL" id="TCI11866.1"/>
    </source>
</evidence>
<dbReference type="AlphaFoldDB" id="A0A4R0YYK3"/>